<reference evidence="1" key="2">
    <citation type="submission" date="2022-12" db="EMBL/GenBank/DDBJ databases">
        <authorList>
            <person name="Petersen C."/>
        </authorList>
    </citation>
    <scope>NUCLEOTIDE SEQUENCE</scope>
    <source>
        <strain evidence="1">IBT 3361</strain>
    </source>
</reference>
<name>A0A167YQV7_PENCH</name>
<sequence length="99" mass="11975">MADNRPIPTLADEELEGLTRARVRFAQRRWIRSLIVREGQAILDWDIFLSQLNQYLLPTQYLQYVRDLLGRRWMTLLDVLEQVRLQEDRDNATMGWWQE</sequence>
<evidence type="ECO:0000313" key="1">
    <source>
        <dbReference type="EMBL" id="KAJ5274290.1"/>
    </source>
</evidence>
<protein>
    <submittedName>
        <fullName evidence="2">Uncharacterized protein</fullName>
    </submittedName>
</protein>
<dbReference type="EMBL" id="CM002798">
    <property type="protein sequence ID" value="KZN94415.1"/>
    <property type="molecule type" value="Genomic_DNA"/>
</dbReference>
<reference evidence="1 3" key="3">
    <citation type="journal article" date="2023" name="IMA Fungus">
        <title>Comparative genomic study of the Penicillium genus elucidates a diverse pangenome and 15 lateral gene transfer events.</title>
        <authorList>
            <person name="Petersen C."/>
            <person name="Sorensen T."/>
            <person name="Nielsen M.R."/>
            <person name="Sondergaard T.E."/>
            <person name="Sorensen J.L."/>
            <person name="Fitzpatrick D.A."/>
            <person name="Frisvad J.C."/>
            <person name="Nielsen K.L."/>
        </authorList>
    </citation>
    <scope>NUCLEOTIDE SEQUENCE [LARGE SCALE GENOMIC DNA]</scope>
    <source>
        <strain evidence="1 3">IBT 3361</strain>
    </source>
</reference>
<reference evidence="2" key="1">
    <citation type="journal article" date="2014" name="Genome Announc.">
        <title>Complete sequencing and chromosome-scale genome assembly of the industrial progenitor strain P2niaD18 from the penicillin producer Penicillium chrysogenum.</title>
        <authorList>
            <person name="Specht T."/>
            <person name="Dahlmann T.A."/>
            <person name="Zadra I."/>
            <person name="Kurnsteiner H."/>
            <person name="Kuck U."/>
        </authorList>
    </citation>
    <scope>NUCLEOTIDE SEQUENCE [LARGE SCALE GENOMIC DNA]</scope>
    <source>
        <strain evidence="2">P2niaD18</strain>
    </source>
</reference>
<evidence type="ECO:0000313" key="3">
    <source>
        <dbReference type="Proteomes" id="UP001220256"/>
    </source>
</evidence>
<accession>A0A167YQV7</accession>
<gene>
    <name evidence="2" type="ORF">EN45_046120</name>
    <name evidence="1" type="ORF">N7505_002835</name>
</gene>
<dbReference type="Proteomes" id="UP001220256">
    <property type="component" value="Unassembled WGS sequence"/>
</dbReference>
<dbReference type="EMBL" id="JAPVEB010000002">
    <property type="protein sequence ID" value="KAJ5274290.1"/>
    <property type="molecule type" value="Genomic_DNA"/>
</dbReference>
<dbReference type="AlphaFoldDB" id="A0A167YQV7"/>
<dbReference type="Proteomes" id="UP000076449">
    <property type="component" value="Chromosome I"/>
</dbReference>
<evidence type="ECO:0000313" key="2">
    <source>
        <dbReference type="EMBL" id="KZN94415.1"/>
    </source>
</evidence>
<organism evidence="2">
    <name type="scientific">Penicillium chrysogenum</name>
    <name type="common">Penicillium notatum</name>
    <dbReference type="NCBI Taxonomy" id="5076"/>
    <lineage>
        <taxon>Eukaryota</taxon>
        <taxon>Fungi</taxon>
        <taxon>Dikarya</taxon>
        <taxon>Ascomycota</taxon>
        <taxon>Pezizomycotina</taxon>
        <taxon>Eurotiomycetes</taxon>
        <taxon>Eurotiomycetidae</taxon>
        <taxon>Eurotiales</taxon>
        <taxon>Aspergillaceae</taxon>
        <taxon>Penicillium</taxon>
        <taxon>Penicillium chrysogenum species complex</taxon>
    </lineage>
</organism>
<proteinExistence type="predicted"/>
<keyword evidence="3" id="KW-1185">Reference proteome</keyword>